<name>A0A1H5V4Z6_9GAMM</name>
<dbReference type="Proteomes" id="UP000236745">
    <property type="component" value="Unassembled WGS sequence"/>
</dbReference>
<dbReference type="EC" id="3.5.3.4" evidence="3"/>
<protein>
    <recommendedName>
        <fullName evidence="3">Probable allantoicase</fullName>
        <ecNumber evidence="3">3.5.3.4</ecNumber>
    </recommendedName>
    <alternativeName>
        <fullName evidence="3">Allantoate amidinohydrolase</fullName>
    </alternativeName>
</protein>
<accession>A0A1H5V4Z6</accession>
<comment type="similarity">
    <text evidence="1 3">Belongs to the allantoicase family.</text>
</comment>
<dbReference type="InterPro" id="IPR015908">
    <property type="entry name" value="Allantoicase_dom"/>
</dbReference>
<dbReference type="PANTHER" id="PTHR12045">
    <property type="entry name" value="ALLANTOICASE"/>
    <property type="match status" value="1"/>
</dbReference>
<evidence type="ECO:0000313" key="5">
    <source>
        <dbReference type="EMBL" id="SEF82379.1"/>
    </source>
</evidence>
<dbReference type="PIRSF" id="PIRSF016516">
    <property type="entry name" value="Allantoicase"/>
    <property type="match status" value="1"/>
</dbReference>
<proteinExistence type="inferred from homology"/>
<keyword evidence="6" id="KW-1185">Reference proteome</keyword>
<dbReference type="SUPFAM" id="SSF49785">
    <property type="entry name" value="Galactose-binding domain-like"/>
    <property type="match status" value="2"/>
</dbReference>
<evidence type="ECO:0000256" key="2">
    <source>
        <dbReference type="ARBA" id="ARBA00022631"/>
    </source>
</evidence>
<dbReference type="Gene3D" id="2.60.120.260">
    <property type="entry name" value="Galactose-binding domain-like"/>
    <property type="match status" value="2"/>
</dbReference>
<feature type="domain" description="Allantoicase" evidence="4">
    <location>
        <begin position="197"/>
        <end position="339"/>
    </location>
</feature>
<dbReference type="InterPro" id="IPR005164">
    <property type="entry name" value="Allantoicase"/>
</dbReference>
<dbReference type="GO" id="GO:0006144">
    <property type="term" value="P:purine nucleobase metabolic process"/>
    <property type="evidence" value="ECO:0007669"/>
    <property type="project" value="UniProtKB-KW"/>
</dbReference>
<evidence type="ECO:0000259" key="4">
    <source>
        <dbReference type="Pfam" id="PF03561"/>
    </source>
</evidence>
<dbReference type="NCBIfam" id="TIGR02961">
    <property type="entry name" value="allantoicase"/>
    <property type="match status" value="1"/>
</dbReference>
<comment type="catalytic activity">
    <reaction evidence="3">
        <text>allantoate + H2O = (S)-ureidoglycolate + urea</text>
        <dbReference type="Rhea" id="RHEA:11016"/>
        <dbReference type="ChEBI" id="CHEBI:15377"/>
        <dbReference type="ChEBI" id="CHEBI:16199"/>
        <dbReference type="ChEBI" id="CHEBI:17536"/>
        <dbReference type="ChEBI" id="CHEBI:57296"/>
        <dbReference type="EC" id="3.5.3.4"/>
    </reaction>
</comment>
<comment type="pathway">
    <text evidence="3">Nitrogen metabolism; (S)-allantoin degradation; (S)-ureidoglycolate from allantoate (aminidohydrolase route): step 1/1.</text>
</comment>
<reference evidence="5 6" key="1">
    <citation type="submission" date="2016-10" db="EMBL/GenBank/DDBJ databases">
        <authorList>
            <person name="de Groot N.N."/>
        </authorList>
    </citation>
    <scope>NUCLEOTIDE SEQUENCE [LARGE SCALE GENOMIC DNA]</scope>
    <source>
        <strain evidence="5 6">DSM 22012</strain>
    </source>
</reference>
<keyword evidence="2 3" id="KW-0659">Purine metabolism</keyword>
<dbReference type="Pfam" id="PF03561">
    <property type="entry name" value="Allantoicase"/>
    <property type="match status" value="2"/>
</dbReference>
<dbReference type="PANTHER" id="PTHR12045:SF3">
    <property type="entry name" value="INACTIVE ALLANTOICASE-RELATED"/>
    <property type="match status" value="1"/>
</dbReference>
<evidence type="ECO:0000256" key="3">
    <source>
        <dbReference type="HAMAP-Rule" id="MF_00813"/>
    </source>
</evidence>
<evidence type="ECO:0000313" key="6">
    <source>
        <dbReference type="Proteomes" id="UP000236745"/>
    </source>
</evidence>
<dbReference type="InterPro" id="IPR008979">
    <property type="entry name" value="Galactose-bd-like_sf"/>
</dbReference>
<dbReference type="GO" id="GO:0000256">
    <property type="term" value="P:allantoin catabolic process"/>
    <property type="evidence" value="ECO:0007669"/>
    <property type="project" value="UniProtKB-UniRule"/>
</dbReference>
<sequence>MEYIEGQPVETLPAFAEGAMNLADIGLGTEVVAVSDQFFAPAERMISADLPRFYPDRYDDHGKWMDGWESRRKRGVGHDWCVLRLGVAGYIHGFDIDTSFFTGNYPPGASIEACYLPESDPDDSTEWTMLAGPVTLGPSQHHLVAAQIPADKQDSAWTHVRLNILPDGGVARLVVYGSPSAELKEGDELNLAARELGARVVSWNDSHYGHPNKILMPTKGINMGDGWETRRRREPGNDWCLIELAAPGYIDEIVIDTAFFKGNFPDKCSLQAACMGKVGDEALVTQSMFWQELLSPQPLSADAEHKFVPDAGLQGPVTHLRLNIFPDGGISRVRVHGRVAAENS</sequence>
<organism evidence="5 6">
    <name type="scientific">Marinobacterium lutimaris</name>
    <dbReference type="NCBI Taxonomy" id="568106"/>
    <lineage>
        <taxon>Bacteria</taxon>
        <taxon>Pseudomonadati</taxon>
        <taxon>Pseudomonadota</taxon>
        <taxon>Gammaproteobacteria</taxon>
        <taxon>Oceanospirillales</taxon>
        <taxon>Oceanospirillaceae</taxon>
        <taxon>Marinobacterium</taxon>
    </lineage>
</organism>
<dbReference type="RefSeq" id="WP_268807674.1">
    <property type="nucleotide sequence ID" value="NZ_FNVQ01000001.1"/>
</dbReference>
<dbReference type="GO" id="GO:0004037">
    <property type="term" value="F:allantoicase activity"/>
    <property type="evidence" value="ECO:0007669"/>
    <property type="project" value="UniProtKB-UniRule"/>
</dbReference>
<dbReference type="HAMAP" id="MF_00813">
    <property type="entry name" value="Allantoicase"/>
    <property type="match status" value="1"/>
</dbReference>
<dbReference type="AlphaFoldDB" id="A0A1H5V4Z6"/>
<dbReference type="EMBL" id="FNVQ01000001">
    <property type="protein sequence ID" value="SEF82379.1"/>
    <property type="molecule type" value="Genomic_DNA"/>
</dbReference>
<dbReference type="UniPathway" id="UPA00395">
    <property type="reaction ID" value="UER00654"/>
</dbReference>
<feature type="domain" description="Allantoicase" evidence="4">
    <location>
        <begin position="28"/>
        <end position="179"/>
    </location>
</feature>
<gene>
    <name evidence="3" type="primary">alc</name>
    <name evidence="5" type="ORF">SAMN05444390_101621</name>
</gene>
<keyword evidence="3" id="KW-0378">Hydrolase</keyword>
<evidence type="ECO:0000256" key="1">
    <source>
        <dbReference type="ARBA" id="ARBA00009242"/>
    </source>
</evidence>